<reference evidence="2" key="1">
    <citation type="journal article" date="2023" name="Mol. Phylogenet. Evol.">
        <title>Genome-scale phylogeny and comparative genomics of the fungal order Sordariales.</title>
        <authorList>
            <person name="Hensen N."/>
            <person name="Bonometti L."/>
            <person name="Westerberg I."/>
            <person name="Brannstrom I.O."/>
            <person name="Guillou S."/>
            <person name="Cros-Aarteil S."/>
            <person name="Calhoun S."/>
            <person name="Haridas S."/>
            <person name="Kuo A."/>
            <person name="Mondo S."/>
            <person name="Pangilinan J."/>
            <person name="Riley R."/>
            <person name="LaButti K."/>
            <person name="Andreopoulos B."/>
            <person name="Lipzen A."/>
            <person name="Chen C."/>
            <person name="Yan M."/>
            <person name="Daum C."/>
            <person name="Ng V."/>
            <person name="Clum A."/>
            <person name="Steindorff A."/>
            <person name="Ohm R.A."/>
            <person name="Martin F."/>
            <person name="Silar P."/>
            <person name="Natvig D.O."/>
            <person name="Lalanne C."/>
            <person name="Gautier V."/>
            <person name="Ament-Velasquez S.L."/>
            <person name="Kruys A."/>
            <person name="Hutchinson M.I."/>
            <person name="Powell A.J."/>
            <person name="Barry K."/>
            <person name="Miller A.N."/>
            <person name="Grigoriev I.V."/>
            <person name="Debuchy R."/>
            <person name="Gladieux P."/>
            <person name="Hiltunen Thoren M."/>
            <person name="Johannesson H."/>
        </authorList>
    </citation>
    <scope>NUCLEOTIDE SEQUENCE</scope>
    <source>
        <strain evidence="2">CBS 560.94</strain>
    </source>
</reference>
<evidence type="ECO:0000313" key="2">
    <source>
        <dbReference type="EMBL" id="KAK3339576.1"/>
    </source>
</evidence>
<feature type="transmembrane region" description="Helical" evidence="1">
    <location>
        <begin position="72"/>
        <end position="101"/>
    </location>
</feature>
<keyword evidence="1" id="KW-0812">Transmembrane</keyword>
<sequence length="173" mass="18771">MDTKLPKALRNYSETLLAMFNHVVNHSELIPFGPTPNGIPNLLSESSLVLRTERPDGKLAGKWAEEHATSSILSLFLIGGTLFALVCPGPVYMAFLAALGFGPEGVRALSLAAQGRCPNGVKEDLFAYLLNASMGRYGMYPFSTIFQSVVAGGTGRIFMWQFPKEHLPLVAKL</sequence>
<dbReference type="AlphaFoldDB" id="A0AAE0MPB0"/>
<evidence type="ECO:0000256" key="1">
    <source>
        <dbReference type="SAM" id="Phobius"/>
    </source>
</evidence>
<feature type="transmembrane region" description="Helical" evidence="1">
    <location>
        <begin position="139"/>
        <end position="159"/>
    </location>
</feature>
<comment type="caution">
    <text evidence="2">The sequence shown here is derived from an EMBL/GenBank/DDBJ whole genome shotgun (WGS) entry which is preliminary data.</text>
</comment>
<reference evidence="2" key="2">
    <citation type="submission" date="2023-06" db="EMBL/GenBank/DDBJ databases">
        <authorList>
            <consortium name="Lawrence Berkeley National Laboratory"/>
            <person name="Haridas S."/>
            <person name="Hensen N."/>
            <person name="Bonometti L."/>
            <person name="Westerberg I."/>
            <person name="Brannstrom I.O."/>
            <person name="Guillou S."/>
            <person name="Cros-Aarteil S."/>
            <person name="Calhoun S."/>
            <person name="Kuo A."/>
            <person name="Mondo S."/>
            <person name="Pangilinan J."/>
            <person name="Riley R."/>
            <person name="Labutti K."/>
            <person name="Andreopoulos B."/>
            <person name="Lipzen A."/>
            <person name="Chen C."/>
            <person name="Yanf M."/>
            <person name="Daum C."/>
            <person name="Ng V."/>
            <person name="Clum A."/>
            <person name="Steindorff A."/>
            <person name="Ohm R."/>
            <person name="Martin F."/>
            <person name="Silar P."/>
            <person name="Natvig D."/>
            <person name="Lalanne C."/>
            <person name="Gautier V."/>
            <person name="Ament-Velasquez S.L."/>
            <person name="Kruys A."/>
            <person name="Hutchinson M.I."/>
            <person name="Powell A.J."/>
            <person name="Barry K."/>
            <person name="Miller A.N."/>
            <person name="Grigoriev I.V."/>
            <person name="Debuchy R."/>
            <person name="Gladieux P."/>
            <person name="Thoren M.H."/>
            <person name="Johannesson H."/>
        </authorList>
    </citation>
    <scope>NUCLEOTIDE SEQUENCE</scope>
    <source>
        <strain evidence="2">CBS 560.94</strain>
    </source>
</reference>
<dbReference type="EMBL" id="JAUEPP010000007">
    <property type="protein sequence ID" value="KAK3339576.1"/>
    <property type="molecule type" value="Genomic_DNA"/>
</dbReference>
<dbReference type="Proteomes" id="UP001278500">
    <property type="component" value="Unassembled WGS sequence"/>
</dbReference>
<evidence type="ECO:0000313" key="3">
    <source>
        <dbReference type="Proteomes" id="UP001278500"/>
    </source>
</evidence>
<accession>A0AAE0MPB0</accession>
<organism evidence="2 3">
    <name type="scientific">Neurospora tetraspora</name>
    <dbReference type="NCBI Taxonomy" id="94610"/>
    <lineage>
        <taxon>Eukaryota</taxon>
        <taxon>Fungi</taxon>
        <taxon>Dikarya</taxon>
        <taxon>Ascomycota</taxon>
        <taxon>Pezizomycotina</taxon>
        <taxon>Sordariomycetes</taxon>
        <taxon>Sordariomycetidae</taxon>
        <taxon>Sordariales</taxon>
        <taxon>Sordariaceae</taxon>
        <taxon>Neurospora</taxon>
    </lineage>
</organism>
<gene>
    <name evidence="2" type="ORF">B0H65DRAFT_304014</name>
</gene>
<keyword evidence="3" id="KW-1185">Reference proteome</keyword>
<keyword evidence="1" id="KW-0472">Membrane</keyword>
<name>A0AAE0MPB0_9PEZI</name>
<protein>
    <submittedName>
        <fullName evidence="2">Uncharacterized protein</fullName>
    </submittedName>
</protein>
<dbReference type="GeneID" id="87860339"/>
<keyword evidence="1" id="KW-1133">Transmembrane helix</keyword>
<proteinExistence type="predicted"/>
<dbReference type="RefSeq" id="XP_062678936.1">
    <property type="nucleotide sequence ID" value="XM_062823185.1"/>
</dbReference>